<name>A0A4Y7SMT0_COPMI</name>
<reference evidence="1 2" key="1">
    <citation type="journal article" date="2019" name="Nat. Ecol. Evol.">
        <title>Megaphylogeny resolves global patterns of mushroom evolution.</title>
        <authorList>
            <person name="Varga T."/>
            <person name="Krizsan K."/>
            <person name="Foldi C."/>
            <person name="Dima B."/>
            <person name="Sanchez-Garcia M."/>
            <person name="Sanchez-Ramirez S."/>
            <person name="Szollosi G.J."/>
            <person name="Szarkandi J.G."/>
            <person name="Papp V."/>
            <person name="Albert L."/>
            <person name="Andreopoulos W."/>
            <person name="Angelini C."/>
            <person name="Antonin V."/>
            <person name="Barry K.W."/>
            <person name="Bougher N.L."/>
            <person name="Buchanan P."/>
            <person name="Buyck B."/>
            <person name="Bense V."/>
            <person name="Catcheside P."/>
            <person name="Chovatia M."/>
            <person name="Cooper J."/>
            <person name="Damon W."/>
            <person name="Desjardin D."/>
            <person name="Finy P."/>
            <person name="Geml J."/>
            <person name="Haridas S."/>
            <person name="Hughes K."/>
            <person name="Justo A."/>
            <person name="Karasinski D."/>
            <person name="Kautmanova I."/>
            <person name="Kiss B."/>
            <person name="Kocsube S."/>
            <person name="Kotiranta H."/>
            <person name="LaButti K.M."/>
            <person name="Lechner B.E."/>
            <person name="Liimatainen K."/>
            <person name="Lipzen A."/>
            <person name="Lukacs Z."/>
            <person name="Mihaltcheva S."/>
            <person name="Morgado L.N."/>
            <person name="Niskanen T."/>
            <person name="Noordeloos M.E."/>
            <person name="Ohm R.A."/>
            <person name="Ortiz-Santana B."/>
            <person name="Ovrebo C."/>
            <person name="Racz N."/>
            <person name="Riley R."/>
            <person name="Savchenko A."/>
            <person name="Shiryaev A."/>
            <person name="Soop K."/>
            <person name="Spirin V."/>
            <person name="Szebenyi C."/>
            <person name="Tomsovsky M."/>
            <person name="Tulloss R.E."/>
            <person name="Uehling J."/>
            <person name="Grigoriev I.V."/>
            <person name="Vagvolgyi C."/>
            <person name="Papp T."/>
            <person name="Martin F.M."/>
            <person name="Miettinen O."/>
            <person name="Hibbett D.S."/>
            <person name="Nagy L.G."/>
        </authorList>
    </citation>
    <scope>NUCLEOTIDE SEQUENCE [LARGE SCALE GENOMIC DNA]</scope>
    <source>
        <strain evidence="1 2">FP101781</strain>
    </source>
</reference>
<evidence type="ECO:0000313" key="2">
    <source>
        <dbReference type="Proteomes" id="UP000298030"/>
    </source>
</evidence>
<comment type="caution">
    <text evidence="1">The sequence shown here is derived from an EMBL/GenBank/DDBJ whole genome shotgun (WGS) entry which is preliminary data.</text>
</comment>
<dbReference type="EMBL" id="QPFP01000089">
    <property type="protein sequence ID" value="TEB22569.1"/>
    <property type="molecule type" value="Genomic_DNA"/>
</dbReference>
<keyword evidence="2" id="KW-1185">Reference proteome</keyword>
<dbReference type="Proteomes" id="UP000298030">
    <property type="component" value="Unassembled WGS sequence"/>
</dbReference>
<accession>A0A4Y7SMT0</accession>
<sequence length="136" mass="15016">MPNVRLSDGIMLNRDECFISICHGRVTRHARYIVTTEPEACWISGHSESCGGVNFAVWGKVPKLGVSREVPPLSKRGELGSWLGMLCQVQYPAHVVPVVLMTTSISANEESVHPRRPFAADHPLCIRIAVLQEGKQ</sequence>
<dbReference type="AlphaFoldDB" id="A0A4Y7SMT0"/>
<gene>
    <name evidence="1" type="ORF">FA13DRAFT_1715959</name>
</gene>
<evidence type="ECO:0000313" key="1">
    <source>
        <dbReference type="EMBL" id="TEB22569.1"/>
    </source>
</evidence>
<organism evidence="1 2">
    <name type="scientific">Coprinellus micaceus</name>
    <name type="common">Glistening ink-cap mushroom</name>
    <name type="synonym">Coprinus micaceus</name>
    <dbReference type="NCBI Taxonomy" id="71717"/>
    <lineage>
        <taxon>Eukaryota</taxon>
        <taxon>Fungi</taxon>
        <taxon>Dikarya</taxon>
        <taxon>Basidiomycota</taxon>
        <taxon>Agaricomycotina</taxon>
        <taxon>Agaricomycetes</taxon>
        <taxon>Agaricomycetidae</taxon>
        <taxon>Agaricales</taxon>
        <taxon>Agaricineae</taxon>
        <taxon>Psathyrellaceae</taxon>
        <taxon>Coprinellus</taxon>
    </lineage>
</organism>
<protein>
    <submittedName>
        <fullName evidence="1">Uncharacterized protein</fullName>
    </submittedName>
</protein>
<proteinExistence type="predicted"/>